<feature type="compositionally biased region" description="Polar residues" evidence="1">
    <location>
        <begin position="68"/>
        <end position="79"/>
    </location>
</feature>
<evidence type="ECO:0000256" key="2">
    <source>
        <dbReference type="SAM" id="Phobius"/>
    </source>
</evidence>
<accession>A0AAW0ELQ5</accession>
<name>A0AAW0ELQ5_9TRYP</name>
<evidence type="ECO:0000256" key="1">
    <source>
        <dbReference type="SAM" id="MobiDB-lite"/>
    </source>
</evidence>
<reference evidence="3 4" key="1">
    <citation type="journal article" date="2021" name="MBio">
        <title>A New Model Trypanosomatid, Novymonas esmeraldas: Genomic Perception of Its 'Candidatus Pandoraea novymonadis' Endosymbiont.</title>
        <authorList>
            <person name="Zakharova A."/>
            <person name="Saura A."/>
            <person name="Butenko A."/>
            <person name="Podesvova L."/>
            <person name="Warmusova S."/>
            <person name="Kostygov A.Y."/>
            <person name="Nenarokova A."/>
            <person name="Lukes J."/>
            <person name="Opperdoes F.R."/>
            <person name="Yurchenko V."/>
        </authorList>
    </citation>
    <scope>NUCLEOTIDE SEQUENCE [LARGE SCALE GENOMIC DNA]</scope>
    <source>
        <strain evidence="3 4">E262AT.01</strain>
    </source>
</reference>
<dbReference type="Proteomes" id="UP001430356">
    <property type="component" value="Unassembled WGS sequence"/>
</dbReference>
<dbReference type="EMBL" id="JAECZO010000040">
    <property type="protein sequence ID" value="KAK7194670.1"/>
    <property type="molecule type" value="Genomic_DNA"/>
</dbReference>
<feature type="transmembrane region" description="Helical" evidence="2">
    <location>
        <begin position="390"/>
        <end position="409"/>
    </location>
</feature>
<feature type="transmembrane region" description="Helical" evidence="2">
    <location>
        <begin position="415"/>
        <end position="434"/>
    </location>
</feature>
<organism evidence="3 4">
    <name type="scientific">Novymonas esmeraldas</name>
    <dbReference type="NCBI Taxonomy" id="1808958"/>
    <lineage>
        <taxon>Eukaryota</taxon>
        <taxon>Discoba</taxon>
        <taxon>Euglenozoa</taxon>
        <taxon>Kinetoplastea</taxon>
        <taxon>Metakinetoplastina</taxon>
        <taxon>Trypanosomatida</taxon>
        <taxon>Trypanosomatidae</taxon>
        <taxon>Novymonas</taxon>
    </lineage>
</organism>
<proteinExistence type="predicted"/>
<keyword evidence="2" id="KW-1133">Transmembrane helix</keyword>
<evidence type="ECO:0000313" key="3">
    <source>
        <dbReference type="EMBL" id="KAK7194670.1"/>
    </source>
</evidence>
<feature type="compositionally biased region" description="Polar residues" evidence="1">
    <location>
        <begin position="118"/>
        <end position="129"/>
    </location>
</feature>
<protein>
    <submittedName>
        <fullName evidence="3">Nuclear transmembrane protein</fullName>
    </submittedName>
</protein>
<keyword evidence="2 3" id="KW-0812">Transmembrane</keyword>
<feature type="transmembrane region" description="Helical" evidence="2">
    <location>
        <begin position="269"/>
        <end position="290"/>
    </location>
</feature>
<keyword evidence="2" id="KW-0472">Membrane</keyword>
<feature type="compositionally biased region" description="Pro residues" evidence="1">
    <location>
        <begin position="58"/>
        <end position="67"/>
    </location>
</feature>
<keyword evidence="4" id="KW-1185">Reference proteome</keyword>
<feature type="transmembrane region" description="Helical" evidence="2">
    <location>
        <begin position="354"/>
        <end position="378"/>
    </location>
</feature>
<comment type="caution">
    <text evidence="3">The sequence shown here is derived from an EMBL/GenBank/DDBJ whole genome shotgun (WGS) entry which is preliminary data.</text>
</comment>
<evidence type="ECO:0000313" key="4">
    <source>
        <dbReference type="Proteomes" id="UP001430356"/>
    </source>
</evidence>
<feature type="region of interest" description="Disordered" evidence="1">
    <location>
        <begin position="115"/>
        <end position="137"/>
    </location>
</feature>
<feature type="region of interest" description="Disordered" evidence="1">
    <location>
        <begin position="50"/>
        <end position="79"/>
    </location>
</feature>
<gene>
    <name evidence="3" type="ORF">NESM_000385900</name>
</gene>
<sequence length="435" mass="45257">MELAHVIAVVFLNGVALRYALCAALLLAPLYALVLKPLVRWSRRRAAATSVAERNASPPLPPPPPPTAQNTPARVSASSSKGFVSPASIGATPSPFTPVFGTAAAAAAAGGAVAATPRGSTGVSPSPRESSPGARGRARPLEITGTALALEEARYRPPAQRLMAALRRGMQPGGDAATLNGSGDDDGTIQAAVQSGEVYLYRRPSQQLPSQDYLAMCLLQRQRLQEQYDKLNITDASLDALYARPAFHEWYAANREQLVREAHLHDSFATWRSVATAVVLVVAVVLLPAYSFSTQTDALQWATPLRPSNNGAATASAPLVQLLVARLDHIQSRLSAHPTTAGGAALSSRRRVSIGGVAAVAAGVAEYVGVVAAACALVTSCFMPRESASTASLALASFLVLVVESALVPTASVQLGLGFLVIFAIVVVSVYRAAA</sequence>
<feature type="transmembrane region" description="Helical" evidence="2">
    <location>
        <begin position="6"/>
        <end position="35"/>
    </location>
</feature>
<dbReference type="AlphaFoldDB" id="A0AAW0ELQ5"/>